<sequence length="73" mass="8180">MRKTCLDMVYQLAKKDERIFFIGSDLGVGTLQKFKEEMPDRFFMEGISEANVIGMATGLALEGKIPYVNTIAT</sequence>
<dbReference type="SUPFAM" id="SSF52518">
    <property type="entry name" value="Thiamin diphosphate-binding fold (THDP-binding)"/>
    <property type="match status" value="1"/>
</dbReference>
<organism evidence="2">
    <name type="scientific">marine sediment metagenome</name>
    <dbReference type="NCBI Taxonomy" id="412755"/>
    <lineage>
        <taxon>unclassified sequences</taxon>
        <taxon>metagenomes</taxon>
        <taxon>ecological metagenomes</taxon>
    </lineage>
</organism>
<reference evidence="2" key="1">
    <citation type="journal article" date="2015" name="Nature">
        <title>Complex archaea that bridge the gap between prokaryotes and eukaryotes.</title>
        <authorList>
            <person name="Spang A."/>
            <person name="Saw J.H."/>
            <person name="Jorgensen S.L."/>
            <person name="Zaremba-Niedzwiedzka K."/>
            <person name="Martijn J."/>
            <person name="Lind A.E."/>
            <person name="van Eijk R."/>
            <person name="Schleper C."/>
            <person name="Guy L."/>
            <person name="Ettema T.J."/>
        </authorList>
    </citation>
    <scope>NUCLEOTIDE SEQUENCE</scope>
</reference>
<dbReference type="Pfam" id="PF02779">
    <property type="entry name" value="Transket_pyr"/>
    <property type="match status" value="1"/>
</dbReference>
<evidence type="ECO:0000259" key="1">
    <source>
        <dbReference type="Pfam" id="PF02779"/>
    </source>
</evidence>
<gene>
    <name evidence="2" type="ORF">LCGC14_3121370</name>
</gene>
<evidence type="ECO:0000313" key="2">
    <source>
        <dbReference type="EMBL" id="KKK50802.1"/>
    </source>
</evidence>
<dbReference type="EMBL" id="LAZR01067835">
    <property type="protein sequence ID" value="KKK50802.1"/>
    <property type="molecule type" value="Genomic_DNA"/>
</dbReference>
<dbReference type="InterPro" id="IPR029061">
    <property type="entry name" value="THDP-binding"/>
</dbReference>
<dbReference type="PANTHER" id="PTHR43825">
    <property type="entry name" value="PYRUVATE DEHYDROGENASE E1 COMPONENT"/>
    <property type="match status" value="1"/>
</dbReference>
<dbReference type="AlphaFoldDB" id="A0A0F8W268"/>
<proteinExistence type="predicted"/>
<comment type="caution">
    <text evidence="2">The sequence shown here is derived from an EMBL/GenBank/DDBJ whole genome shotgun (WGS) entry which is preliminary data.</text>
</comment>
<protein>
    <recommendedName>
        <fullName evidence="1">Transketolase-like pyrimidine-binding domain-containing protein</fullName>
    </recommendedName>
</protein>
<name>A0A0F8W268_9ZZZZ</name>
<dbReference type="InterPro" id="IPR051157">
    <property type="entry name" value="PDH/Transketolase"/>
</dbReference>
<accession>A0A0F8W268</accession>
<dbReference type="PANTHER" id="PTHR43825:SF5">
    <property type="entry name" value="HYPOTHETICAL TRANSKETOLASE FAMILY PROTEIN"/>
    <property type="match status" value="1"/>
</dbReference>
<feature type="domain" description="Transketolase-like pyrimidine-binding" evidence="1">
    <location>
        <begin position="1"/>
        <end position="70"/>
    </location>
</feature>
<feature type="non-terminal residue" evidence="2">
    <location>
        <position position="73"/>
    </location>
</feature>
<dbReference type="Gene3D" id="3.40.50.970">
    <property type="match status" value="1"/>
</dbReference>
<dbReference type="InterPro" id="IPR005475">
    <property type="entry name" value="Transketolase-like_Pyr-bd"/>
</dbReference>